<evidence type="ECO:0000256" key="1">
    <source>
        <dbReference type="SAM" id="Coils"/>
    </source>
</evidence>
<dbReference type="Proteomes" id="UP000235388">
    <property type="component" value="Unassembled WGS sequence"/>
</dbReference>
<dbReference type="AlphaFoldDB" id="A0A2N5S881"/>
<organism evidence="3 4">
    <name type="scientific">Puccinia coronata f. sp. avenae</name>
    <dbReference type="NCBI Taxonomy" id="200324"/>
    <lineage>
        <taxon>Eukaryota</taxon>
        <taxon>Fungi</taxon>
        <taxon>Dikarya</taxon>
        <taxon>Basidiomycota</taxon>
        <taxon>Pucciniomycotina</taxon>
        <taxon>Pucciniomycetes</taxon>
        <taxon>Pucciniales</taxon>
        <taxon>Pucciniaceae</taxon>
        <taxon>Puccinia</taxon>
    </lineage>
</organism>
<proteinExistence type="predicted"/>
<keyword evidence="1" id="KW-0175">Coiled coil</keyword>
<gene>
    <name evidence="3" type="ORF">PCANC_26411</name>
</gene>
<reference evidence="3 4" key="1">
    <citation type="submission" date="2017-11" db="EMBL/GenBank/DDBJ databases">
        <title>De novo assembly and phasing of dikaryotic genomes from two isolates of Puccinia coronata f. sp. avenae, the causal agent of oat crown rust.</title>
        <authorList>
            <person name="Miller M.E."/>
            <person name="Zhang Y."/>
            <person name="Omidvar V."/>
            <person name="Sperschneider J."/>
            <person name="Schwessinger B."/>
            <person name="Raley C."/>
            <person name="Palmer J.M."/>
            <person name="Garnica D."/>
            <person name="Upadhyaya N."/>
            <person name="Rathjen J."/>
            <person name="Taylor J.M."/>
            <person name="Park R.F."/>
            <person name="Dodds P.N."/>
            <person name="Hirsch C.D."/>
            <person name="Kianian S.F."/>
            <person name="Figueroa M."/>
        </authorList>
    </citation>
    <scope>NUCLEOTIDE SEQUENCE [LARGE SCALE GENOMIC DNA]</scope>
    <source>
        <strain evidence="3">12NC29</strain>
    </source>
</reference>
<feature type="coiled-coil region" evidence="1">
    <location>
        <begin position="82"/>
        <end position="116"/>
    </location>
</feature>
<evidence type="ECO:0000256" key="2">
    <source>
        <dbReference type="SAM" id="MobiDB-lite"/>
    </source>
</evidence>
<dbReference type="EMBL" id="PGCJ01001104">
    <property type="protein sequence ID" value="PLW09444.1"/>
    <property type="molecule type" value="Genomic_DNA"/>
</dbReference>
<name>A0A2N5S881_9BASI</name>
<sequence length="384" mass="42596">MTTRRNTAPENLHPLTDPKAIIRRANAAQRLTGMADHQTAATGDQNHEPTAEPTGSTPLGTANQNEHVNRSSGYREWFRAVLRTQRKSLLQAQDNRRAAREEREAASARIARLEEAMILMAMKLEPSKQNPALPTDRVDLQKFRMLDGPTFHGPFQEVKPFLRWINGVQILCDAKGVTNSANKIRIVGSLIGQTNLLAFYANESHNSKTFMGYSTRARTLQHMLNFKKESIINFKLAEWVMFGLTNNLASRVYNHQLLQAAPFVYSKFKSRVAGFFISASKGTPTSTHWATLPPVPSGRSSREDFIWRIHAYLDSQGRCHFCKKTCGNVAGACPGPVDRSLIDIPASFKAPPKPADYVPPRAWGGSQSTAGKPVQPPAGRAPLQ</sequence>
<evidence type="ECO:0000313" key="4">
    <source>
        <dbReference type="Proteomes" id="UP000235388"/>
    </source>
</evidence>
<accession>A0A2N5S881</accession>
<protein>
    <submittedName>
        <fullName evidence="3">Uncharacterized protein</fullName>
    </submittedName>
</protein>
<evidence type="ECO:0000313" key="3">
    <source>
        <dbReference type="EMBL" id="PLW09444.1"/>
    </source>
</evidence>
<feature type="compositionally biased region" description="Polar residues" evidence="2">
    <location>
        <begin position="53"/>
        <end position="70"/>
    </location>
</feature>
<feature type="region of interest" description="Disordered" evidence="2">
    <location>
        <begin position="350"/>
        <end position="384"/>
    </location>
</feature>
<feature type="region of interest" description="Disordered" evidence="2">
    <location>
        <begin position="30"/>
        <end position="70"/>
    </location>
</feature>
<comment type="caution">
    <text evidence="3">The sequence shown here is derived from an EMBL/GenBank/DDBJ whole genome shotgun (WGS) entry which is preliminary data.</text>
</comment>
<keyword evidence="4" id="KW-1185">Reference proteome</keyword>
<dbReference type="STRING" id="200324.A0A2N5S881"/>